<organism evidence="1 2">
    <name type="scientific">Gymnopilus dilepis</name>
    <dbReference type="NCBI Taxonomy" id="231916"/>
    <lineage>
        <taxon>Eukaryota</taxon>
        <taxon>Fungi</taxon>
        <taxon>Dikarya</taxon>
        <taxon>Basidiomycota</taxon>
        <taxon>Agaricomycotina</taxon>
        <taxon>Agaricomycetes</taxon>
        <taxon>Agaricomycetidae</taxon>
        <taxon>Agaricales</taxon>
        <taxon>Agaricineae</taxon>
        <taxon>Hymenogastraceae</taxon>
        <taxon>Gymnopilus</taxon>
    </lineage>
</organism>
<accession>A0A409WFJ3</accession>
<keyword evidence="2" id="KW-1185">Reference proteome</keyword>
<proteinExistence type="predicted"/>
<comment type="caution">
    <text evidence="1">The sequence shown here is derived from an EMBL/GenBank/DDBJ whole genome shotgun (WGS) entry which is preliminary data.</text>
</comment>
<dbReference type="Proteomes" id="UP000284706">
    <property type="component" value="Unassembled WGS sequence"/>
</dbReference>
<sequence length="148" mass="16694">MLSGPYVAFAGATWTDRPTVQMLSPAIPCHDHVTDTKMENMLVRHIAALRRAISALDQCCREYEPNRLSIKRNPILPYPTSYKLVDGSRTLLTAVTCSSVISKTRSKTPVCIKFVRQYCKEGHEFLAKRGYAPTLHADERLPRGCIWS</sequence>
<dbReference type="OrthoDB" id="3261131at2759"/>
<reference evidence="1 2" key="1">
    <citation type="journal article" date="2018" name="Evol. Lett.">
        <title>Horizontal gene cluster transfer increased hallucinogenic mushroom diversity.</title>
        <authorList>
            <person name="Reynolds H.T."/>
            <person name="Vijayakumar V."/>
            <person name="Gluck-Thaler E."/>
            <person name="Korotkin H.B."/>
            <person name="Matheny P.B."/>
            <person name="Slot J.C."/>
        </authorList>
    </citation>
    <scope>NUCLEOTIDE SEQUENCE [LARGE SCALE GENOMIC DNA]</scope>
    <source>
        <strain evidence="1 2">SRW20</strain>
    </source>
</reference>
<evidence type="ECO:0000313" key="1">
    <source>
        <dbReference type="EMBL" id="PPQ77253.1"/>
    </source>
</evidence>
<gene>
    <name evidence="1" type="ORF">CVT26_005992</name>
</gene>
<dbReference type="AlphaFoldDB" id="A0A409WFJ3"/>
<dbReference type="EMBL" id="NHYE01005086">
    <property type="protein sequence ID" value="PPQ77253.1"/>
    <property type="molecule type" value="Genomic_DNA"/>
</dbReference>
<protein>
    <submittedName>
        <fullName evidence="1">Uncharacterized protein</fullName>
    </submittedName>
</protein>
<evidence type="ECO:0000313" key="2">
    <source>
        <dbReference type="Proteomes" id="UP000284706"/>
    </source>
</evidence>
<dbReference type="InParanoid" id="A0A409WFJ3"/>
<name>A0A409WFJ3_9AGAR</name>